<sequence length="184" mass="19596">MNRTESRTVNRASRRPLSPPLLISVTALTVAFTFALPLLFHLLPSPGIPLGARLLPIFYAPLLAAHFFPPVVAFVGGAVAPFVNHAVTGNPPLPLAAQLSAELLVFVGVLLLLRRRWPQFALSAPLAYLAARVVVFFAQQPAALISSDAWGGLFASLQVALPGLGALLVLDLVARSKHTWGKDV</sequence>
<protein>
    <recommendedName>
        <fullName evidence="4">ECF transporter S component</fullName>
    </recommendedName>
</protein>
<reference evidence="2 3" key="2">
    <citation type="journal article" date="2011" name="Stand. Genomic Sci.">
        <title>Complete genome sequence of Truepera radiovictrix type strain (RQ-24).</title>
        <authorList>
            <person name="Ivanova N."/>
            <person name="Rohde C."/>
            <person name="Munk C."/>
            <person name="Nolan M."/>
            <person name="Lucas S."/>
            <person name="Del Rio T.G."/>
            <person name="Tice H."/>
            <person name="Deshpande S."/>
            <person name="Cheng J.F."/>
            <person name="Tapia R."/>
            <person name="Han C."/>
            <person name="Goodwin L."/>
            <person name="Pitluck S."/>
            <person name="Liolios K."/>
            <person name="Mavromatis K."/>
            <person name="Mikhailova N."/>
            <person name="Pati A."/>
            <person name="Chen A."/>
            <person name="Palaniappan K."/>
            <person name="Land M."/>
            <person name="Hauser L."/>
            <person name="Chang Y.J."/>
            <person name="Jeffries C.D."/>
            <person name="Brambilla E."/>
            <person name="Rohde M."/>
            <person name="Goker M."/>
            <person name="Tindall B.J."/>
            <person name="Woyke T."/>
            <person name="Bristow J."/>
            <person name="Eisen J.A."/>
            <person name="Markowitz V."/>
            <person name="Hugenholtz P."/>
            <person name="Kyrpides N.C."/>
            <person name="Klenk H.P."/>
            <person name="Lapidus A."/>
        </authorList>
    </citation>
    <scope>NUCLEOTIDE SEQUENCE [LARGE SCALE GENOMIC DNA]</scope>
    <source>
        <strain evidence="3">DSM 17093 / CIP 108686 / LMG 22925 / RQ-24</strain>
    </source>
</reference>
<dbReference type="Proteomes" id="UP000000379">
    <property type="component" value="Chromosome"/>
</dbReference>
<keyword evidence="1" id="KW-0812">Transmembrane</keyword>
<proteinExistence type="predicted"/>
<gene>
    <name evidence="2" type="ordered locus">Trad_0662</name>
</gene>
<evidence type="ECO:0000313" key="3">
    <source>
        <dbReference type="Proteomes" id="UP000000379"/>
    </source>
</evidence>
<dbReference type="KEGG" id="tra:Trad_0662"/>
<keyword evidence="1" id="KW-0472">Membrane</keyword>
<accession>D7CTE1</accession>
<keyword evidence="1" id="KW-1133">Transmembrane helix</keyword>
<feature type="transmembrane region" description="Helical" evidence="1">
    <location>
        <begin position="120"/>
        <end position="138"/>
    </location>
</feature>
<evidence type="ECO:0008006" key="4">
    <source>
        <dbReference type="Google" id="ProtNLM"/>
    </source>
</evidence>
<keyword evidence="3" id="KW-1185">Reference proteome</keyword>
<dbReference type="AlphaFoldDB" id="D7CTE1"/>
<dbReference type="HOGENOM" id="CLU_1508224_0_0_0"/>
<feature type="transmembrane region" description="Helical" evidence="1">
    <location>
        <begin position="55"/>
        <end position="83"/>
    </location>
</feature>
<dbReference type="eggNOG" id="ENOG5033HFK">
    <property type="taxonomic scope" value="Bacteria"/>
</dbReference>
<feature type="transmembrane region" description="Helical" evidence="1">
    <location>
        <begin position="150"/>
        <end position="174"/>
    </location>
</feature>
<dbReference type="EMBL" id="CP002049">
    <property type="protein sequence ID" value="ADI13798.1"/>
    <property type="molecule type" value="Genomic_DNA"/>
</dbReference>
<name>D7CTE1_TRURR</name>
<reference evidence="3" key="1">
    <citation type="submission" date="2010-05" db="EMBL/GenBank/DDBJ databases">
        <title>The complete genome of Truepera radiovictris DSM 17093.</title>
        <authorList>
            <consortium name="US DOE Joint Genome Institute (JGI-PGF)"/>
            <person name="Lucas S."/>
            <person name="Copeland A."/>
            <person name="Lapidus A."/>
            <person name="Glavina del Rio T."/>
            <person name="Dalin E."/>
            <person name="Tice H."/>
            <person name="Bruce D."/>
            <person name="Goodwin L."/>
            <person name="Pitluck S."/>
            <person name="Kyrpides N."/>
            <person name="Mavromatis K."/>
            <person name="Ovchinnikova G."/>
            <person name="Munk A.C."/>
            <person name="Detter J.C."/>
            <person name="Han C."/>
            <person name="Tapia R."/>
            <person name="Land M."/>
            <person name="Hauser L."/>
            <person name="Markowitz V."/>
            <person name="Cheng J.-F."/>
            <person name="Hugenholtz P."/>
            <person name="Woyke T."/>
            <person name="Wu D."/>
            <person name="Tindall B."/>
            <person name="Pomrenke H.G."/>
            <person name="Brambilla E."/>
            <person name="Klenk H.-P."/>
            <person name="Eisen J.A."/>
        </authorList>
    </citation>
    <scope>NUCLEOTIDE SEQUENCE [LARGE SCALE GENOMIC DNA]</scope>
    <source>
        <strain evidence="3">DSM 17093 / CIP 108686 / LMG 22925 / RQ-24</strain>
    </source>
</reference>
<dbReference type="STRING" id="649638.Trad_0662"/>
<feature type="transmembrane region" description="Helical" evidence="1">
    <location>
        <begin position="20"/>
        <end position="43"/>
    </location>
</feature>
<evidence type="ECO:0000313" key="2">
    <source>
        <dbReference type="EMBL" id="ADI13798.1"/>
    </source>
</evidence>
<evidence type="ECO:0000256" key="1">
    <source>
        <dbReference type="SAM" id="Phobius"/>
    </source>
</evidence>
<dbReference type="RefSeq" id="WP_013177170.1">
    <property type="nucleotide sequence ID" value="NC_014221.1"/>
</dbReference>
<organism evidence="2 3">
    <name type="scientific">Truepera radiovictrix (strain DSM 17093 / CIP 108686 / LMG 22925 / RQ-24)</name>
    <dbReference type="NCBI Taxonomy" id="649638"/>
    <lineage>
        <taxon>Bacteria</taxon>
        <taxon>Thermotogati</taxon>
        <taxon>Deinococcota</taxon>
        <taxon>Deinococci</taxon>
        <taxon>Trueperales</taxon>
        <taxon>Trueperaceae</taxon>
        <taxon>Truepera</taxon>
    </lineage>
</organism>